<dbReference type="AlphaFoldDB" id="A0A1G1XM08"/>
<dbReference type="GO" id="GO:0008967">
    <property type="term" value="F:phosphoglycolate phosphatase activity"/>
    <property type="evidence" value="ECO:0007669"/>
    <property type="project" value="TreeGrafter"/>
</dbReference>
<proteinExistence type="predicted"/>
<dbReference type="NCBIfam" id="TIGR01509">
    <property type="entry name" value="HAD-SF-IA-v3"/>
    <property type="match status" value="1"/>
</dbReference>
<dbReference type="Pfam" id="PF00702">
    <property type="entry name" value="Hydrolase"/>
    <property type="match status" value="1"/>
</dbReference>
<organism evidence="1 2">
    <name type="scientific">Candidatus Brennerbacteria bacterium RIFOXYD1_FULL_41_16</name>
    <dbReference type="NCBI Taxonomy" id="1797529"/>
    <lineage>
        <taxon>Bacteria</taxon>
        <taxon>Candidatus Brenneribacteriota</taxon>
    </lineage>
</organism>
<dbReference type="NCBIfam" id="TIGR01549">
    <property type="entry name" value="HAD-SF-IA-v1"/>
    <property type="match status" value="1"/>
</dbReference>
<reference evidence="1 2" key="1">
    <citation type="journal article" date="2016" name="Nat. Commun.">
        <title>Thousands of microbial genomes shed light on interconnected biogeochemical processes in an aquifer system.</title>
        <authorList>
            <person name="Anantharaman K."/>
            <person name="Brown C.T."/>
            <person name="Hug L.A."/>
            <person name="Sharon I."/>
            <person name="Castelle C.J."/>
            <person name="Probst A.J."/>
            <person name="Thomas B.C."/>
            <person name="Singh A."/>
            <person name="Wilkins M.J."/>
            <person name="Karaoz U."/>
            <person name="Brodie E.L."/>
            <person name="Williams K.H."/>
            <person name="Hubbard S.S."/>
            <person name="Banfield J.F."/>
        </authorList>
    </citation>
    <scope>NUCLEOTIDE SEQUENCE [LARGE SCALE GENOMIC DNA]</scope>
</reference>
<gene>
    <name evidence="1" type="ORF">A2570_01765</name>
</gene>
<evidence type="ECO:0008006" key="3">
    <source>
        <dbReference type="Google" id="ProtNLM"/>
    </source>
</evidence>
<sequence>MDSYKTILFDLNGVFILDKENYKASPLEHTIFKRLGLSLKDSSEKEKIKKELNWTEKDFWKFVETSWGGAIPNLWLIDVIKNLKEQGYETGIVSNTSGLIMRQVLQNYFGEDLNTLFGAIIIYSEVGCLKPEQEIYRIAIERLKTQPRQTIMIDDAEEY</sequence>
<dbReference type="InterPro" id="IPR036412">
    <property type="entry name" value="HAD-like_sf"/>
</dbReference>
<protein>
    <recommendedName>
        <fullName evidence="3">FCP1 homology domain-containing protein</fullName>
    </recommendedName>
</protein>
<dbReference type="GO" id="GO:0006281">
    <property type="term" value="P:DNA repair"/>
    <property type="evidence" value="ECO:0007669"/>
    <property type="project" value="TreeGrafter"/>
</dbReference>
<evidence type="ECO:0000313" key="2">
    <source>
        <dbReference type="Proteomes" id="UP000178570"/>
    </source>
</evidence>
<dbReference type="PANTHER" id="PTHR43434:SF1">
    <property type="entry name" value="PHOSPHOGLYCOLATE PHOSPHATASE"/>
    <property type="match status" value="1"/>
</dbReference>
<dbReference type="PRINTS" id="PR00413">
    <property type="entry name" value="HADHALOGNASE"/>
</dbReference>
<comment type="caution">
    <text evidence="1">The sequence shown here is derived from an EMBL/GenBank/DDBJ whole genome shotgun (WGS) entry which is preliminary data.</text>
</comment>
<dbReference type="InterPro" id="IPR023214">
    <property type="entry name" value="HAD_sf"/>
</dbReference>
<dbReference type="Gene3D" id="3.40.50.1000">
    <property type="entry name" value="HAD superfamily/HAD-like"/>
    <property type="match status" value="1"/>
</dbReference>
<dbReference type="PANTHER" id="PTHR43434">
    <property type="entry name" value="PHOSPHOGLYCOLATE PHOSPHATASE"/>
    <property type="match status" value="1"/>
</dbReference>
<accession>A0A1G1XM08</accession>
<dbReference type="SUPFAM" id="SSF56784">
    <property type="entry name" value="HAD-like"/>
    <property type="match status" value="1"/>
</dbReference>
<evidence type="ECO:0000313" key="1">
    <source>
        <dbReference type="EMBL" id="OGY41011.1"/>
    </source>
</evidence>
<dbReference type="InterPro" id="IPR006439">
    <property type="entry name" value="HAD-SF_hydro_IA"/>
</dbReference>
<dbReference type="SFLD" id="SFLDS00003">
    <property type="entry name" value="Haloacid_Dehalogenase"/>
    <property type="match status" value="1"/>
</dbReference>
<dbReference type="STRING" id="1797529.A2570_01765"/>
<dbReference type="Proteomes" id="UP000178570">
    <property type="component" value="Unassembled WGS sequence"/>
</dbReference>
<dbReference type="EMBL" id="MHHY01000002">
    <property type="protein sequence ID" value="OGY41011.1"/>
    <property type="molecule type" value="Genomic_DNA"/>
</dbReference>
<name>A0A1G1XM08_9BACT</name>
<dbReference type="InterPro" id="IPR050155">
    <property type="entry name" value="HAD-like_hydrolase_sf"/>
</dbReference>
<dbReference type="SFLD" id="SFLDG01129">
    <property type="entry name" value="C1.5:_HAD__Beta-PGM__Phosphata"/>
    <property type="match status" value="1"/>
</dbReference>